<proteinExistence type="predicted"/>
<evidence type="ECO:0000313" key="2">
    <source>
        <dbReference type="Proteomes" id="UP001642540"/>
    </source>
</evidence>
<dbReference type="Gene3D" id="3.90.550.10">
    <property type="entry name" value="Spore Coat Polysaccharide Biosynthesis Protein SpsA, Chain A"/>
    <property type="match status" value="1"/>
</dbReference>
<dbReference type="PANTHER" id="PTHR11183">
    <property type="entry name" value="GLYCOGENIN SUBFAMILY MEMBER"/>
    <property type="match status" value="1"/>
</dbReference>
<evidence type="ECO:0000313" key="1">
    <source>
        <dbReference type="EMBL" id="CAL8084934.1"/>
    </source>
</evidence>
<dbReference type="InterPro" id="IPR029044">
    <property type="entry name" value="Nucleotide-diphossugar_trans"/>
</dbReference>
<evidence type="ECO:0008006" key="3">
    <source>
        <dbReference type="Google" id="ProtNLM"/>
    </source>
</evidence>
<reference evidence="1 2" key="1">
    <citation type="submission" date="2024-08" db="EMBL/GenBank/DDBJ databases">
        <authorList>
            <person name="Cucini C."/>
            <person name="Frati F."/>
        </authorList>
    </citation>
    <scope>NUCLEOTIDE SEQUENCE [LARGE SCALE GENOMIC DNA]</scope>
</reference>
<dbReference type="Proteomes" id="UP001642540">
    <property type="component" value="Unassembled WGS sequence"/>
</dbReference>
<dbReference type="EMBL" id="CAXLJM020000019">
    <property type="protein sequence ID" value="CAL8084934.1"/>
    <property type="molecule type" value="Genomic_DNA"/>
</dbReference>
<protein>
    <recommendedName>
        <fullName evidence="3">Nucleotide-diphospho-sugar transferase domain-containing protein</fullName>
    </recommendedName>
</protein>
<sequence length="235" mass="26659">MSLSKMEQNSTLQMTINQAWVTSALADSDVPKALTLCFSLKRTLTSRKVVVIVSQKLSPSMKEVLHLGFDQLFYLDEDWNTANLKCEEFVKVFTLTLKSFEKLVFLEPAMLVMKNSDEIFAEFGKDSTSDCELQPFLWVENGDNSVFGVRPCHPVFKTLMKGLMSKNGMIVEKYLRNWSKNQVEKCQFLDAKHNRLMSPQTGTLLGFENEVSIIKMASGCMKRKTGKFGILEQVG</sequence>
<name>A0ABP1Q2K5_9HEXA</name>
<dbReference type="InterPro" id="IPR050587">
    <property type="entry name" value="GNT1/Glycosyltrans_8"/>
</dbReference>
<organism evidence="1 2">
    <name type="scientific">Orchesella dallaii</name>
    <dbReference type="NCBI Taxonomy" id="48710"/>
    <lineage>
        <taxon>Eukaryota</taxon>
        <taxon>Metazoa</taxon>
        <taxon>Ecdysozoa</taxon>
        <taxon>Arthropoda</taxon>
        <taxon>Hexapoda</taxon>
        <taxon>Collembola</taxon>
        <taxon>Entomobryomorpha</taxon>
        <taxon>Entomobryoidea</taxon>
        <taxon>Orchesellidae</taxon>
        <taxon>Orchesellinae</taxon>
        <taxon>Orchesella</taxon>
    </lineage>
</organism>
<keyword evidence="2" id="KW-1185">Reference proteome</keyword>
<comment type="caution">
    <text evidence="1">The sequence shown here is derived from an EMBL/GenBank/DDBJ whole genome shotgun (WGS) entry which is preliminary data.</text>
</comment>
<dbReference type="SUPFAM" id="SSF53448">
    <property type="entry name" value="Nucleotide-diphospho-sugar transferases"/>
    <property type="match status" value="1"/>
</dbReference>
<gene>
    <name evidence="1" type="ORF">ODALV1_LOCUS5952</name>
</gene>
<accession>A0ABP1Q2K5</accession>